<accession>A0A1I0EE44</accession>
<dbReference type="AlphaFoldDB" id="A0A1I0EE44"/>
<dbReference type="InterPro" id="IPR002491">
    <property type="entry name" value="ABC_transptr_periplasmic_BD"/>
</dbReference>
<dbReference type="PROSITE" id="PS50983">
    <property type="entry name" value="FE_B12_PBP"/>
    <property type="match status" value="1"/>
</dbReference>
<dbReference type="PANTHER" id="PTHR30535:SF4">
    <property type="entry name" value="HEMIN-BINDING PERIPLASMIC PROTEIN HMUT"/>
    <property type="match status" value="1"/>
</dbReference>
<dbReference type="Proteomes" id="UP000242642">
    <property type="component" value="Unassembled WGS sequence"/>
</dbReference>
<feature type="domain" description="Fe/B12 periplasmic-binding" evidence="1">
    <location>
        <begin position="39"/>
        <end position="288"/>
    </location>
</feature>
<dbReference type="Gene3D" id="3.40.50.1980">
    <property type="entry name" value="Nitrogenase molybdenum iron protein domain"/>
    <property type="match status" value="2"/>
</dbReference>
<dbReference type="OrthoDB" id="9797736at2"/>
<dbReference type="Pfam" id="PF01497">
    <property type="entry name" value="Peripla_BP_2"/>
    <property type="match status" value="1"/>
</dbReference>
<evidence type="ECO:0000259" key="1">
    <source>
        <dbReference type="PROSITE" id="PS50983"/>
    </source>
</evidence>
<protein>
    <submittedName>
        <fullName evidence="2">Iron complex transport system substrate-binding protein</fullName>
    </submittedName>
</protein>
<evidence type="ECO:0000313" key="2">
    <source>
        <dbReference type="EMBL" id="SET43325.1"/>
    </source>
</evidence>
<dbReference type="SUPFAM" id="SSF53807">
    <property type="entry name" value="Helical backbone' metal receptor"/>
    <property type="match status" value="1"/>
</dbReference>
<evidence type="ECO:0000313" key="3">
    <source>
        <dbReference type="Proteomes" id="UP000242642"/>
    </source>
</evidence>
<dbReference type="PANTHER" id="PTHR30535">
    <property type="entry name" value="VITAMIN B12-BINDING PROTEIN"/>
    <property type="match status" value="1"/>
</dbReference>
<dbReference type="STRING" id="1123402.SAMN02583745_02348"/>
<dbReference type="RefSeq" id="WP_093321321.1">
    <property type="nucleotide sequence ID" value="NZ_FOHV01000025.1"/>
</dbReference>
<dbReference type="InterPro" id="IPR050902">
    <property type="entry name" value="ABC_Transporter_SBP"/>
</dbReference>
<name>A0A1I0EE44_9GAMM</name>
<sequence length="288" mass="31188">MKILSKNKPIDNIIRLILLNLSLLCLVFFSHPIFAKEQRIVSIGGDLTEIIYALGADDKLVARDSTSISPEQVLKLPDVGYMRMLNAEGILAQKPDLIIASEDAGPASVFTQLNAVNANVLRVTSEKSVESTREKIIALGNALDLKDKASILIGQFDEELSQVTTSPLGVKAVFILTFEGAEASVAGTQTAPDAMFNYIGIKNAAQSMTRYQKFSAEGMAAMNPDVIVVSKRGIDKLGEDKIWELPGVNATLAGKHKKLIVVDDIGFLGFTLQTPNTLKDFRLALEAL</sequence>
<keyword evidence="3" id="KW-1185">Reference proteome</keyword>
<dbReference type="EMBL" id="FOHV01000025">
    <property type="protein sequence ID" value="SET43325.1"/>
    <property type="molecule type" value="Genomic_DNA"/>
</dbReference>
<organism evidence="2 3">
    <name type="scientific">Thorsellia anophelis DSM 18579</name>
    <dbReference type="NCBI Taxonomy" id="1123402"/>
    <lineage>
        <taxon>Bacteria</taxon>
        <taxon>Pseudomonadati</taxon>
        <taxon>Pseudomonadota</taxon>
        <taxon>Gammaproteobacteria</taxon>
        <taxon>Enterobacterales</taxon>
        <taxon>Thorselliaceae</taxon>
        <taxon>Thorsellia</taxon>
    </lineage>
</organism>
<reference evidence="3" key="1">
    <citation type="submission" date="2016-10" db="EMBL/GenBank/DDBJ databases">
        <authorList>
            <person name="Varghese N."/>
            <person name="Submissions S."/>
        </authorList>
    </citation>
    <scope>NUCLEOTIDE SEQUENCE [LARGE SCALE GENOMIC DNA]</scope>
    <source>
        <strain evidence="3">DSM 18579</strain>
    </source>
</reference>
<gene>
    <name evidence="2" type="ORF">SAMN02583745_02348</name>
</gene>
<proteinExistence type="predicted"/>